<reference evidence="3" key="1">
    <citation type="submission" date="2015-09" db="EMBL/GenBank/DDBJ databases">
        <authorList>
            <person name="Daims H."/>
        </authorList>
    </citation>
    <scope>NUCLEOTIDE SEQUENCE [LARGE SCALE GENOMIC DNA]</scope>
</reference>
<dbReference type="NCBIfam" id="TIGR04411">
    <property type="entry name" value="T2SS_GspN_Lepto"/>
    <property type="match status" value="1"/>
</dbReference>
<evidence type="ECO:0008006" key="4">
    <source>
        <dbReference type="Google" id="ProtNLM"/>
    </source>
</evidence>
<evidence type="ECO:0000313" key="3">
    <source>
        <dbReference type="Proteomes" id="UP000066284"/>
    </source>
</evidence>
<evidence type="ECO:0000256" key="1">
    <source>
        <dbReference type="SAM" id="Phobius"/>
    </source>
</evidence>
<evidence type="ECO:0000313" key="2">
    <source>
        <dbReference type="EMBL" id="CUQ67272.1"/>
    </source>
</evidence>
<keyword evidence="3" id="KW-1185">Reference proteome</keyword>
<proteinExistence type="predicted"/>
<dbReference type="KEGG" id="nio:NITINOP_2300"/>
<dbReference type="InterPro" id="IPR030925">
    <property type="entry name" value="T2SS_GspN_Lepto"/>
</dbReference>
<sequence length="302" mass="31913">MDHARSGIMIGTRLDARKERLVWIAIGLGTLGFGLIATFPYDALQTRLASELNRTTGITIRAEEWSVAWPMGIEWRRVSLSLPEWDPIELALLKANVGLLQALGGTLALDVSARSDAASPAAGLTRVSLSASSLAAQGPWSATGRLQRVDLSRLFGRYVSRGVIDGEFAYRVESTHPVSQQIGGEGTWKAEATDVAIDRIPLGNGRTLSLTFTTISIGVECRDGVCRVAVLNGEGIDGSFTGEGTLTIQNPIRNSQLALTLTLVPGTGFAAKAPALGLPPLPVGSPITVKIVGPLAQPRIAL</sequence>
<dbReference type="EMBL" id="LN885086">
    <property type="protein sequence ID" value="CUQ67272.1"/>
    <property type="molecule type" value="Genomic_DNA"/>
</dbReference>
<name>A0A0S4KVK9_9BACT</name>
<keyword evidence="1" id="KW-0812">Transmembrane</keyword>
<organism evidence="2 3">
    <name type="scientific">Candidatus Nitrospira inopinata</name>
    <dbReference type="NCBI Taxonomy" id="1715989"/>
    <lineage>
        <taxon>Bacteria</taxon>
        <taxon>Pseudomonadati</taxon>
        <taxon>Nitrospirota</taxon>
        <taxon>Nitrospiria</taxon>
        <taxon>Nitrospirales</taxon>
        <taxon>Nitrospiraceae</taxon>
        <taxon>Nitrospira</taxon>
    </lineage>
</organism>
<dbReference type="Proteomes" id="UP000066284">
    <property type="component" value="Chromosome 1"/>
</dbReference>
<feature type="transmembrane region" description="Helical" evidence="1">
    <location>
        <begin position="21"/>
        <end position="41"/>
    </location>
</feature>
<dbReference type="STRING" id="1715989.NITINOP_2300"/>
<dbReference type="AlphaFoldDB" id="A0A0S4KVK9"/>
<gene>
    <name evidence="2" type="ORF">NITINOP_2300</name>
</gene>
<protein>
    <recommendedName>
        <fullName evidence="4">Type II secretion system protein GspN</fullName>
    </recommendedName>
</protein>
<keyword evidence="1" id="KW-0472">Membrane</keyword>
<keyword evidence="1" id="KW-1133">Transmembrane helix</keyword>
<accession>A0A0S4KVK9</accession>